<protein>
    <submittedName>
        <fullName evidence="8">Integron integrase</fullName>
    </submittedName>
</protein>
<dbReference type="Gene3D" id="1.10.150.130">
    <property type="match status" value="1"/>
</dbReference>
<evidence type="ECO:0000256" key="5">
    <source>
        <dbReference type="PROSITE-ProRule" id="PRU01248"/>
    </source>
</evidence>
<keyword evidence="3 5" id="KW-0238">DNA-binding</keyword>
<evidence type="ECO:0000313" key="9">
    <source>
        <dbReference type="Proteomes" id="UP000327458"/>
    </source>
</evidence>
<feature type="domain" description="Core-binding (CB)" evidence="7">
    <location>
        <begin position="24"/>
        <end position="103"/>
    </location>
</feature>
<dbReference type="Pfam" id="PF00589">
    <property type="entry name" value="Phage_integrase"/>
    <property type="match status" value="1"/>
</dbReference>
<proteinExistence type="inferred from homology"/>
<dbReference type="PANTHER" id="PTHR30349:SF64">
    <property type="entry name" value="PROPHAGE INTEGRASE INTD-RELATED"/>
    <property type="match status" value="1"/>
</dbReference>
<dbReference type="InterPro" id="IPR002104">
    <property type="entry name" value="Integrase_catalytic"/>
</dbReference>
<dbReference type="InterPro" id="IPR010998">
    <property type="entry name" value="Integrase_recombinase_N"/>
</dbReference>
<dbReference type="GO" id="GO:0006310">
    <property type="term" value="P:DNA recombination"/>
    <property type="evidence" value="ECO:0007669"/>
    <property type="project" value="UniProtKB-KW"/>
</dbReference>
<organism evidence="8 9">
    <name type="scientific">Chlorobium phaeovibrioides</name>
    <dbReference type="NCBI Taxonomy" id="1094"/>
    <lineage>
        <taxon>Bacteria</taxon>
        <taxon>Pseudomonadati</taxon>
        <taxon>Chlorobiota</taxon>
        <taxon>Chlorobiia</taxon>
        <taxon>Chlorobiales</taxon>
        <taxon>Chlorobiaceae</taxon>
        <taxon>Chlorobium/Pelodictyon group</taxon>
        <taxon>Chlorobium</taxon>
    </lineage>
</organism>
<keyword evidence="4" id="KW-0233">DNA recombination</keyword>
<evidence type="ECO:0000256" key="3">
    <source>
        <dbReference type="ARBA" id="ARBA00023125"/>
    </source>
</evidence>
<dbReference type="GO" id="GO:0015074">
    <property type="term" value="P:DNA integration"/>
    <property type="evidence" value="ECO:0007669"/>
    <property type="project" value="UniProtKB-KW"/>
</dbReference>
<dbReference type="InterPro" id="IPR044068">
    <property type="entry name" value="CB"/>
</dbReference>
<dbReference type="SUPFAM" id="SSF56349">
    <property type="entry name" value="DNA breaking-rejoining enzymes"/>
    <property type="match status" value="1"/>
</dbReference>
<dbReference type="PANTHER" id="PTHR30349">
    <property type="entry name" value="PHAGE INTEGRASE-RELATED"/>
    <property type="match status" value="1"/>
</dbReference>
<accession>A0A5M8IDW0</accession>
<evidence type="ECO:0000259" key="7">
    <source>
        <dbReference type="PROSITE" id="PS51900"/>
    </source>
</evidence>
<dbReference type="InterPro" id="IPR013762">
    <property type="entry name" value="Integrase-like_cat_sf"/>
</dbReference>
<dbReference type="InterPro" id="IPR050090">
    <property type="entry name" value="Tyrosine_recombinase_XerCD"/>
</dbReference>
<evidence type="ECO:0000313" key="8">
    <source>
        <dbReference type="EMBL" id="KAA6233110.1"/>
    </source>
</evidence>
<dbReference type="Proteomes" id="UP000327458">
    <property type="component" value="Unassembled WGS sequence"/>
</dbReference>
<dbReference type="InterPro" id="IPR011946">
    <property type="entry name" value="Integrase_integron-type"/>
</dbReference>
<dbReference type="InterPro" id="IPR011010">
    <property type="entry name" value="DNA_brk_join_enz"/>
</dbReference>
<dbReference type="InterPro" id="IPR004107">
    <property type="entry name" value="Integrase_SAM-like_N"/>
</dbReference>
<name>A0A5M8IDW0_CHLPH</name>
<keyword evidence="2" id="KW-0229">DNA integration</keyword>
<dbReference type="CDD" id="cd01193">
    <property type="entry name" value="INT_IntI_C"/>
    <property type="match status" value="1"/>
</dbReference>
<dbReference type="EMBL" id="VMRG01000001">
    <property type="protein sequence ID" value="KAA6233110.1"/>
    <property type="molecule type" value="Genomic_DNA"/>
</dbReference>
<comment type="similarity">
    <text evidence="1">Belongs to the 'phage' integrase family.</text>
</comment>
<dbReference type="PROSITE" id="PS51898">
    <property type="entry name" value="TYR_RECOMBINASE"/>
    <property type="match status" value="1"/>
</dbReference>
<sequence>MCADTDIRTQNDVTALGEHIHSPKLLESLRQAMYVRHYSHRTTDTYCSWVKRYVHFHNLMHPKEMGETEINAFLTHLAVEEKVSSSTQNQALSALLFLYRQVIGKEIGDLGHVIRARKPVRLPVVLTRDEVKELLAQLSGGKWIMASLMYGAGLRLMECLRLRVQDIDFSRNEILVRDGKGAKDRITMLPESLKKPLGDHLKQVKSIHEKDIADGWGRVQLPNALDRKYPNAPAEWRWQWVFPQEHRWKNAKTGEEGRHHTDESLIQKAVKEAVVYAQLTKRATCHTFRHSFATHLLEGGYDIRTVQELLGHNDVRTTMIYTHVLNRGPSGVRSPVDGL</sequence>
<evidence type="ECO:0000256" key="2">
    <source>
        <dbReference type="ARBA" id="ARBA00022908"/>
    </source>
</evidence>
<reference evidence="8 9" key="1">
    <citation type="submission" date="2019-07" db="EMBL/GenBank/DDBJ databases">
        <title>Draft genome Sequence of Chlorobium phaeovibrioides sp. strain PhvTcv-s14, from the Phylum Chlorobi.</title>
        <authorList>
            <person name="Babenko V."/>
            <person name="Boldyreva D."/>
            <person name="Kanygina A."/>
            <person name="Selezneva O."/>
            <person name="Akopiyan T."/>
            <person name="Lunina O."/>
        </authorList>
    </citation>
    <scope>NUCLEOTIDE SEQUENCE [LARGE SCALE GENOMIC DNA]</scope>
    <source>
        <strain evidence="8 9">GrTcv12</strain>
    </source>
</reference>
<dbReference type="Gene3D" id="1.10.443.10">
    <property type="entry name" value="Intergrase catalytic core"/>
    <property type="match status" value="1"/>
</dbReference>
<feature type="domain" description="Tyr recombinase" evidence="6">
    <location>
        <begin position="121"/>
        <end position="337"/>
    </location>
</feature>
<evidence type="ECO:0000256" key="4">
    <source>
        <dbReference type="ARBA" id="ARBA00023172"/>
    </source>
</evidence>
<evidence type="ECO:0000256" key="1">
    <source>
        <dbReference type="ARBA" id="ARBA00008857"/>
    </source>
</evidence>
<evidence type="ECO:0000259" key="6">
    <source>
        <dbReference type="PROSITE" id="PS51898"/>
    </source>
</evidence>
<comment type="caution">
    <text evidence="8">The sequence shown here is derived from an EMBL/GenBank/DDBJ whole genome shotgun (WGS) entry which is preliminary data.</text>
</comment>
<dbReference type="Pfam" id="PF13495">
    <property type="entry name" value="Phage_int_SAM_4"/>
    <property type="match status" value="1"/>
</dbReference>
<gene>
    <name evidence="8" type="ORF">FP507_08715</name>
</gene>
<dbReference type="PROSITE" id="PS51900">
    <property type="entry name" value="CB"/>
    <property type="match status" value="1"/>
</dbReference>
<dbReference type="GO" id="GO:0003677">
    <property type="term" value="F:DNA binding"/>
    <property type="evidence" value="ECO:0007669"/>
    <property type="project" value="UniProtKB-UniRule"/>
</dbReference>
<dbReference type="AlphaFoldDB" id="A0A5M8IDW0"/>
<dbReference type="NCBIfam" id="TIGR02249">
    <property type="entry name" value="integrase_gron"/>
    <property type="match status" value="1"/>
</dbReference>
<dbReference type="RefSeq" id="WP_126343447.1">
    <property type="nucleotide sequence ID" value="NZ_RXYJ01000026.1"/>
</dbReference>